<dbReference type="AlphaFoldDB" id="A0A955LLE9"/>
<dbReference type="EMBL" id="JAGQKZ010000065">
    <property type="protein sequence ID" value="MCA9392506.1"/>
    <property type="molecule type" value="Genomic_DNA"/>
</dbReference>
<sequence>MSRQQLNAQLRELTGKKNRRLRRQGFVPGVVYGPKNEPLNVQVDALEFARFLRGGGDTELLELSIENVDAPRVVLIHDMQLEPVTSEPKHVDFFEVDLSQPVEVEVPLELVGEVIAVEEKRGVLLQIMQDLPIKVLPDNIPPAIEVDLSKIAEVGDTFTVSDLSLAEGIEVMVDNPEEVIIKIDEVKTMQQELEEEEEAQAQAKAALEGEEEDDEEETEDGGSSSEEADES</sequence>
<feature type="domain" description="Large ribosomal subunit protein bL25 beta" evidence="8">
    <location>
        <begin position="102"/>
        <end position="185"/>
    </location>
</feature>
<evidence type="ECO:0000259" key="8">
    <source>
        <dbReference type="Pfam" id="PF14693"/>
    </source>
</evidence>
<dbReference type="NCBIfam" id="TIGR00731">
    <property type="entry name" value="bL25_bact_ctc"/>
    <property type="match status" value="1"/>
</dbReference>
<dbReference type="PANTHER" id="PTHR33284">
    <property type="entry name" value="RIBOSOMAL PROTEIN L25/GLN-TRNA SYNTHETASE, ANTI-CODON-BINDING DOMAIN-CONTAINING PROTEIN"/>
    <property type="match status" value="1"/>
</dbReference>
<dbReference type="InterPro" id="IPR020930">
    <property type="entry name" value="Ribosomal_uL5_bac-type"/>
</dbReference>
<dbReference type="Pfam" id="PF01386">
    <property type="entry name" value="Ribosomal_L25p"/>
    <property type="match status" value="1"/>
</dbReference>
<evidence type="ECO:0000259" key="7">
    <source>
        <dbReference type="Pfam" id="PF01386"/>
    </source>
</evidence>
<protein>
    <recommendedName>
        <fullName evidence="5">Large ribosomal subunit protein bL25</fullName>
    </recommendedName>
    <alternativeName>
        <fullName evidence="5">General stress protein CTC</fullName>
    </alternativeName>
</protein>
<dbReference type="PANTHER" id="PTHR33284:SF1">
    <property type="entry name" value="RIBOSOMAL PROTEIN L25_GLN-TRNA SYNTHETASE, ANTI-CODON-BINDING DOMAIN-CONTAINING PROTEIN"/>
    <property type="match status" value="1"/>
</dbReference>
<organism evidence="9 10">
    <name type="scientific">candidate division WWE3 bacterium</name>
    <dbReference type="NCBI Taxonomy" id="2053526"/>
    <lineage>
        <taxon>Bacteria</taxon>
        <taxon>Katanobacteria</taxon>
    </lineage>
</organism>
<comment type="similarity">
    <text evidence="5">Belongs to the bacterial ribosomal protein bL25 family. CTC subfamily.</text>
</comment>
<keyword evidence="3 5" id="KW-0689">Ribosomal protein</keyword>
<dbReference type="InterPro" id="IPR020057">
    <property type="entry name" value="Ribosomal_bL25_b-dom"/>
</dbReference>
<proteinExistence type="inferred from homology"/>
<reference evidence="9" key="2">
    <citation type="journal article" date="2021" name="Microbiome">
        <title>Successional dynamics and alternative stable states in a saline activated sludge microbial community over 9 years.</title>
        <authorList>
            <person name="Wang Y."/>
            <person name="Ye J."/>
            <person name="Ju F."/>
            <person name="Liu L."/>
            <person name="Boyd J.A."/>
            <person name="Deng Y."/>
            <person name="Parks D.H."/>
            <person name="Jiang X."/>
            <person name="Yin X."/>
            <person name="Woodcroft B.J."/>
            <person name="Tyson G.W."/>
            <person name="Hugenholtz P."/>
            <person name="Polz M.F."/>
            <person name="Zhang T."/>
        </authorList>
    </citation>
    <scope>NUCLEOTIDE SEQUENCE</scope>
    <source>
        <strain evidence="9">HKST-UBA03</strain>
    </source>
</reference>
<dbReference type="GO" id="GO:0022625">
    <property type="term" value="C:cytosolic large ribosomal subunit"/>
    <property type="evidence" value="ECO:0007669"/>
    <property type="project" value="TreeGrafter"/>
</dbReference>
<gene>
    <name evidence="5" type="primary">rplY</name>
    <name evidence="5" type="synonym">ctc</name>
    <name evidence="9" type="ORF">KC614_04920</name>
</gene>
<reference evidence="9" key="1">
    <citation type="submission" date="2020-04" db="EMBL/GenBank/DDBJ databases">
        <authorList>
            <person name="Zhang T."/>
        </authorList>
    </citation>
    <scope>NUCLEOTIDE SEQUENCE</scope>
    <source>
        <strain evidence="9">HKST-UBA03</strain>
    </source>
</reference>
<dbReference type="InterPro" id="IPR020056">
    <property type="entry name" value="Rbsml_bL25/Gln-tRNA_synth_N"/>
</dbReference>
<dbReference type="GO" id="GO:0006412">
    <property type="term" value="P:translation"/>
    <property type="evidence" value="ECO:0007669"/>
    <property type="project" value="UniProtKB-UniRule"/>
</dbReference>
<comment type="subunit">
    <text evidence="5">Part of the 50S ribosomal subunit; part of the 5S rRNA/L5/L18/L25 subcomplex. Contacts the 5S rRNA. Binds to the 5S rRNA independently of L5 and L18.</text>
</comment>
<dbReference type="Gene3D" id="2.170.120.20">
    <property type="entry name" value="Ribosomal protein L25, beta domain"/>
    <property type="match status" value="1"/>
</dbReference>
<evidence type="ECO:0000256" key="4">
    <source>
        <dbReference type="ARBA" id="ARBA00023274"/>
    </source>
</evidence>
<comment type="function">
    <text evidence="5">This is one of the proteins that binds to the 5S RNA in the ribosome where it forms part of the central protuberance.</text>
</comment>
<keyword evidence="2 5" id="KW-0694">RNA-binding</keyword>
<evidence type="ECO:0000256" key="5">
    <source>
        <dbReference type="HAMAP-Rule" id="MF_01334"/>
    </source>
</evidence>
<dbReference type="HAMAP" id="MF_01334">
    <property type="entry name" value="Ribosomal_bL25_CTC"/>
    <property type="match status" value="1"/>
</dbReference>
<dbReference type="InterPro" id="IPR011035">
    <property type="entry name" value="Ribosomal_bL25/Gln-tRNA_synth"/>
</dbReference>
<dbReference type="CDD" id="cd00495">
    <property type="entry name" value="Ribosomal_L25_TL5_CTC"/>
    <property type="match status" value="1"/>
</dbReference>
<dbReference type="Gene3D" id="2.40.240.10">
    <property type="entry name" value="Ribosomal Protein L25, Chain P"/>
    <property type="match status" value="1"/>
</dbReference>
<dbReference type="GO" id="GO:0003735">
    <property type="term" value="F:structural constituent of ribosome"/>
    <property type="evidence" value="ECO:0007669"/>
    <property type="project" value="InterPro"/>
</dbReference>
<dbReference type="InterPro" id="IPR029751">
    <property type="entry name" value="Ribosomal_L25_dom"/>
</dbReference>
<feature type="compositionally biased region" description="Acidic residues" evidence="6">
    <location>
        <begin position="208"/>
        <end position="231"/>
    </location>
</feature>
<accession>A0A955LLE9</accession>
<dbReference type="Pfam" id="PF14693">
    <property type="entry name" value="Ribosomal_TL5_C"/>
    <property type="match status" value="1"/>
</dbReference>
<feature type="domain" description="Large ribosomal subunit protein bL25 L25" evidence="7">
    <location>
        <begin position="6"/>
        <end position="93"/>
    </location>
</feature>
<keyword evidence="4 5" id="KW-0687">Ribonucleoprotein</keyword>
<dbReference type="Proteomes" id="UP000751518">
    <property type="component" value="Unassembled WGS sequence"/>
</dbReference>
<evidence type="ECO:0000256" key="1">
    <source>
        <dbReference type="ARBA" id="ARBA00022730"/>
    </source>
</evidence>
<evidence type="ECO:0000256" key="2">
    <source>
        <dbReference type="ARBA" id="ARBA00022884"/>
    </source>
</evidence>
<evidence type="ECO:0000313" key="9">
    <source>
        <dbReference type="EMBL" id="MCA9392506.1"/>
    </source>
</evidence>
<dbReference type="GO" id="GO:0008097">
    <property type="term" value="F:5S rRNA binding"/>
    <property type="evidence" value="ECO:0007669"/>
    <property type="project" value="InterPro"/>
</dbReference>
<dbReference type="InterPro" id="IPR037121">
    <property type="entry name" value="Ribosomal_bL25_C"/>
</dbReference>
<evidence type="ECO:0000313" key="10">
    <source>
        <dbReference type="Proteomes" id="UP000751518"/>
    </source>
</evidence>
<keyword evidence="1 5" id="KW-0699">rRNA-binding</keyword>
<evidence type="ECO:0000256" key="6">
    <source>
        <dbReference type="SAM" id="MobiDB-lite"/>
    </source>
</evidence>
<comment type="caution">
    <text evidence="9">The sequence shown here is derived from an EMBL/GenBank/DDBJ whole genome shotgun (WGS) entry which is preliminary data.</text>
</comment>
<name>A0A955LLE9_UNCKA</name>
<feature type="region of interest" description="Disordered" evidence="6">
    <location>
        <begin position="190"/>
        <end position="231"/>
    </location>
</feature>
<evidence type="ECO:0000256" key="3">
    <source>
        <dbReference type="ARBA" id="ARBA00022980"/>
    </source>
</evidence>
<dbReference type="InterPro" id="IPR001021">
    <property type="entry name" value="Ribosomal_bL25_long"/>
</dbReference>
<dbReference type="SUPFAM" id="SSF50715">
    <property type="entry name" value="Ribosomal protein L25-like"/>
    <property type="match status" value="1"/>
</dbReference>